<keyword evidence="5 11" id="KW-0812">Transmembrane</keyword>
<sequence>MSPFEILLPLALILILTKLLGLGSQKIGLPAVIGMLVAGLLLGLLDYIPSGIIDYLFFSEDIKNWLSVLAKIGVVLIMFSTGLSTDLKQLKASGLPSVIITTFGVVFPMALGTLTAWAFRQGEGLLGHFFYGAILAATSVSVTVAALKELGKLNTKVGTSIVAAAVIDDVIGIVILSVLTGFTPQTGDTGASSILPGWWVNAAWWLVCLKIVVFFVLAIGIGVLLRKLFDKFEHKYPHNRRVPILAIAACFLYAYVAEEIFGVADITGAYVAGLVLGGTLQETPYVENKADMLGYMIFSPIFFANIGMNLDFSGFTGTFALFGICYVIAAIVGKLGGCSLAARLCRYSGKDSFRVGCGMMVRAEVVLICTEKGISSGLVSPAVYPFVFIIIILTSILAPLLLKISYRKEDALGNTPVGQQV</sequence>
<comment type="subcellular location">
    <subcellularLocation>
        <location evidence="1">Membrane</location>
        <topology evidence="1">Multi-pass membrane protein</topology>
    </subcellularLocation>
</comment>
<dbReference type="InterPro" id="IPR038770">
    <property type="entry name" value="Na+/solute_symporter_sf"/>
</dbReference>
<evidence type="ECO:0000256" key="3">
    <source>
        <dbReference type="ARBA" id="ARBA00022448"/>
    </source>
</evidence>
<feature type="transmembrane region" description="Helical" evidence="11">
    <location>
        <begin position="125"/>
        <end position="147"/>
    </location>
</feature>
<dbReference type="GO" id="GO:0016020">
    <property type="term" value="C:membrane"/>
    <property type="evidence" value="ECO:0007669"/>
    <property type="project" value="UniProtKB-SubCell"/>
</dbReference>
<keyword evidence="9 11" id="KW-0472">Membrane</keyword>
<evidence type="ECO:0000256" key="11">
    <source>
        <dbReference type="SAM" id="Phobius"/>
    </source>
</evidence>
<feature type="transmembrane region" description="Helical" evidence="11">
    <location>
        <begin position="95"/>
        <end position="119"/>
    </location>
</feature>
<keyword evidence="10" id="KW-0739">Sodium transport</keyword>
<feature type="transmembrane region" description="Helical" evidence="11">
    <location>
        <begin position="65"/>
        <end position="83"/>
    </location>
</feature>
<protein>
    <submittedName>
        <fullName evidence="13">Cation:proton antiporter</fullName>
    </submittedName>
</protein>
<evidence type="ECO:0000256" key="7">
    <source>
        <dbReference type="ARBA" id="ARBA00023053"/>
    </source>
</evidence>
<keyword evidence="6 11" id="KW-1133">Transmembrane helix</keyword>
<evidence type="ECO:0000256" key="4">
    <source>
        <dbReference type="ARBA" id="ARBA00022449"/>
    </source>
</evidence>
<evidence type="ECO:0000256" key="1">
    <source>
        <dbReference type="ARBA" id="ARBA00004141"/>
    </source>
</evidence>
<dbReference type="AlphaFoldDB" id="A0A9D1MEU2"/>
<evidence type="ECO:0000256" key="9">
    <source>
        <dbReference type="ARBA" id="ARBA00023136"/>
    </source>
</evidence>
<dbReference type="Proteomes" id="UP000824081">
    <property type="component" value="Unassembled WGS sequence"/>
</dbReference>
<reference evidence="13" key="1">
    <citation type="submission" date="2020-10" db="EMBL/GenBank/DDBJ databases">
        <authorList>
            <person name="Gilroy R."/>
        </authorList>
    </citation>
    <scope>NUCLEOTIDE SEQUENCE</scope>
    <source>
        <strain evidence="13">11687</strain>
    </source>
</reference>
<dbReference type="Pfam" id="PF00999">
    <property type="entry name" value="Na_H_Exchanger"/>
    <property type="match status" value="1"/>
</dbReference>
<keyword evidence="8" id="KW-0406">Ion transport</keyword>
<feature type="transmembrane region" description="Helical" evidence="11">
    <location>
        <begin position="245"/>
        <end position="272"/>
    </location>
</feature>
<organism evidence="13 14">
    <name type="scientific">Candidatus Scatosoma pullistercoris</name>
    <dbReference type="NCBI Taxonomy" id="2840934"/>
    <lineage>
        <taxon>Bacteria</taxon>
        <taxon>Bacillati</taxon>
        <taxon>Bacillota</taxon>
        <taxon>Clostridia</taxon>
        <taxon>Candidatus Scatosoma</taxon>
    </lineage>
</organism>
<evidence type="ECO:0000313" key="13">
    <source>
        <dbReference type="EMBL" id="HIU58967.1"/>
    </source>
</evidence>
<evidence type="ECO:0000313" key="14">
    <source>
        <dbReference type="Proteomes" id="UP000824081"/>
    </source>
</evidence>
<dbReference type="EMBL" id="DVMZ01000068">
    <property type="protein sequence ID" value="HIU58967.1"/>
    <property type="molecule type" value="Genomic_DNA"/>
</dbReference>
<feature type="transmembrane region" description="Helical" evidence="11">
    <location>
        <begin position="382"/>
        <end position="402"/>
    </location>
</feature>
<evidence type="ECO:0000256" key="8">
    <source>
        <dbReference type="ARBA" id="ARBA00023065"/>
    </source>
</evidence>
<feature type="transmembrane region" description="Helical" evidence="11">
    <location>
        <begin position="159"/>
        <end position="182"/>
    </location>
</feature>
<dbReference type="GO" id="GO:0006814">
    <property type="term" value="P:sodium ion transport"/>
    <property type="evidence" value="ECO:0007669"/>
    <property type="project" value="UniProtKB-KW"/>
</dbReference>
<comment type="caution">
    <text evidence="13">The sequence shown here is derived from an EMBL/GenBank/DDBJ whole genome shotgun (WGS) entry which is preliminary data.</text>
</comment>
<evidence type="ECO:0000256" key="6">
    <source>
        <dbReference type="ARBA" id="ARBA00022989"/>
    </source>
</evidence>
<keyword evidence="7" id="KW-0915">Sodium</keyword>
<reference evidence="13" key="2">
    <citation type="journal article" date="2021" name="PeerJ">
        <title>Extensive microbial diversity within the chicken gut microbiome revealed by metagenomics and culture.</title>
        <authorList>
            <person name="Gilroy R."/>
            <person name="Ravi A."/>
            <person name="Getino M."/>
            <person name="Pursley I."/>
            <person name="Horton D.L."/>
            <person name="Alikhan N.F."/>
            <person name="Baker D."/>
            <person name="Gharbi K."/>
            <person name="Hall N."/>
            <person name="Watson M."/>
            <person name="Adriaenssens E.M."/>
            <person name="Foster-Nyarko E."/>
            <person name="Jarju S."/>
            <person name="Secka A."/>
            <person name="Antonio M."/>
            <person name="Oren A."/>
            <person name="Chaudhuri R.R."/>
            <person name="La Ragione R."/>
            <person name="Hildebrand F."/>
            <person name="Pallen M.J."/>
        </authorList>
    </citation>
    <scope>NUCLEOTIDE SEQUENCE</scope>
    <source>
        <strain evidence="13">11687</strain>
    </source>
</reference>
<feature type="transmembrane region" description="Helical" evidence="11">
    <location>
        <begin position="292"/>
        <end position="312"/>
    </location>
</feature>
<keyword evidence="4" id="KW-0050">Antiport</keyword>
<dbReference type="InterPro" id="IPR006153">
    <property type="entry name" value="Cation/H_exchanger_TM"/>
</dbReference>
<comment type="similarity">
    <text evidence="2">Belongs to the monovalent cation:proton antiporter 2 (CPA2) transporter (TC 2.A.37) family.</text>
</comment>
<evidence type="ECO:0000256" key="10">
    <source>
        <dbReference type="ARBA" id="ARBA00023201"/>
    </source>
</evidence>
<name>A0A9D1MEU2_9FIRM</name>
<dbReference type="PANTHER" id="PTHR43562">
    <property type="entry name" value="NAPA-TYPE SODIUM/HYDROGEN ANTIPORTER"/>
    <property type="match status" value="1"/>
</dbReference>
<evidence type="ECO:0000256" key="2">
    <source>
        <dbReference type="ARBA" id="ARBA00005551"/>
    </source>
</evidence>
<feature type="domain" description="Cation/H+ exchanger transmembrane" evidence="12">
    <location>
        <begin position="13"/>
        <end position="403"/>
    </location>
</feature>
<proteinExistence type="inferred from homology"/>
<feature type="transmembrane region" description="Helical" evidence="11">
    <location>
        <begin position="6"/>
        <end position="22"/>
    </location>
</feature>
<feature type="transmembrane region" description="Helical" evidence="11">
    <location>
        <begin position="202"/>
        <end position="225"/>
    </location>
</feature>
<dbReference type="GO" id="GO:1902600">
    <property type="term" value="P:proton transmembrane transport"/>
    <property type="evidence" value="ECO:0007669"/>
    <property type="project" value="InterPro"/>
</dbReference>
<feature type="transmembrane region" description="Helical" evidence="11">
    <location>
        <begin position="27"/>
        <end position="45"/>
    </location>
</feature>
<feature type="transmembrane region" description="Helical" evidence="11">
    <location>
        <begin position="319"/>
        <end position="342"/>
    </location>
</feature>
<accession>A0A9D1MEU2</accession>
<evidence type="ECO:0000259" key="12">
    <source>
        <dbReference type="Pfam" id="PF00999"/>
    </source>
</evidence>
<dbReference type="GO" id="GO:0015297">
    <property type="term" value="F:antiporter activity"/>
    <property type="evidence" value="ECO:0007669"/>
    <property type="project" value="UniProtKB-KW"/>
</dbReference>
<dbReference type="Gene3D" id="1.20.1530.20">
    <property type="match status" value="1"/>
</dbReference>
<dbReference type="PANTHER" id="PTHR43562:SF3">
    <property type="entry name" value="SODIUM ION_PROTON EXCHANGER (EUROFUNG)"/>
    <property type="match status" value="1"/>
</dbReference>
<evidence type="ECO:0000256" key="5">
    <source>
        <dbReference type="ARBA" id="ARBA00022692"/>
    </source>
</evidence>
<gene>
    <name evidence="13" type="ORF">IAC57_02585</name>
</gene>
<keyword evidence="3" id="KW-0813">Transport</keyword>